<organism evidence="3 4">
    <name type="scientific">Thermoleptolyngbya sichuanensis A183</name>
    <dbReference type="NCBI Taxonomy" id="2737172"/>
    <lineage>
        <taxon>Bacteria</taxon>
        <taxon>Bacillati</taxon>
        <taxon>Cyanobacteriota</taxon>
        <taxon>Cyanophyceae</taxon>
        <taxon>Oculatellales</taxon>
        <taxon>Oculatellaceae</taxon>
        <taxon>Thermoleptolyngbya</taxon>
        <taxon>Thermoleptolyngbya sichuanensis</taxon>
    </lineage>
</organism>
<keyword evidence="1" id="KW-0328">Glycosyltransferase</keyword>
<dbReference type="PANTHER" id="PTHR34136:SF1">
    <property type="entry name" value="UDP-N-ACETYL-D-MANNOSAMINURONIC ACID TRANSFERASE"/>
    <property type="match status" value="1"/>
</dbReference>
<evidence type="ECO:0000313" key="4">
    <source>
        <dbReference type="Proteomes" id="UP000505210"/>
    </source>
</evidence>
<evidence type="ECO:0000313" key="3">
    <source>
        <dbReference type="EMBL" id="QKD84220.1"/>
    </source>
</evidence>
<gene>
    <name evidence="3" type="ORF">HPC62_20390</name>
</gene>
<evidence type="ECO:0000256" key="2">
    <source>
        <dbReference type="ARBA" id="ARBA00022679"/>
    </source>
</evidence>
<keyword evidence="2 3" id="KW-0808">Transferase</keyword>
<dbReference type="EMBL" id="CP053661">
    <property type="protein sequence ID" value="QKD84220.1"/>
    <property type="molecule type" value="Genomic_DNA"/>
</dbReference>
<dbReference type="AlphaFoldDB" id="A0A6M8BJA8"/>
<dbReference type="PANTHER" id="PTHR34136">
    <property type="match status" value="1"/>
</dbReference>
<sequence length="278" mass="31971">MKLGNGFGALREIKILGISIHNFSKQEFLELLDSGVVFTPNVDHLIKLERDFDFYRVYQEADYRVCDSKILYYVSHFLGVPIREKISGSELLPDFCQHHKDNEDIRIFLLGAREGVAYRAQQRMNAKAGRDIVVGAYSPSFGFERDETECAEIIDMINRSGATVLAVGVGAPKQEKWIAKYKHQLPNVRIFLAIGAAIDFEAGYKQRSPRWISEAGLEWLHRLLSEPRRLWRRYLIEGLPFFWLVLKQKLNLYRSPHLSALSHQAYKSQEKIAQKVGG</sequence>
<dbReference type="CDD" id="cd06533">
    <property type="entry name" value="Glyco_transf_WecG_TagA"/>
    <property type="match status" value="1"/>
</dbReference>
<accession>A0A6M8BJA8</accession>
<keyword evidence="4" id="KW-1185">Reference proteome</keyword>
<name>A0A6M8BJA8_9CYAN</name>
<evidence type="ECO:0000256" key="1">
    <source>
        <dbReference type="ARBA" id="ARBA00022676"/>
    </source>
</evidence>
<dbReference type="RefSeq" id="WP_172358267.1">
    <property type="nucleotide sequence ID" value="NZ_CP053661.1"/>
</dbReference>
<dbReference type="KEGG" id="theu:HPC62_20390"/>
<dbReference type="Proteomes" id="UP000505210">
    <property type="component" value="Chromosome"/>
</dbReference>
<dbReference type="NCBIfam" id="TIGR00696">
    <property type="entry name" value="wecG_tagA_cpsF"/>
    <property type="match status" value="1"/>
</dbReference>
<dbReference type="InterPro" id="IPR004629">
    <property type="entry name" value="WecG_TagA_CpsF"/>
</dbReference>
<reference evidence="3 4" key="1">
    <citation type="submission" date="2020-05" db="EMBL/GenBank/DDBJ databases">
        <title>Complete genome sequence of of a novel Thermoleptolyngbya strain isolated from hot springs of Ganzi, Sichuan China.</title>
        <authorList>
            <person name="Tang J."/>
            <person name="Daroch M."/>
            <person name="Li L."/>
            <person name="Waleron K."/>
            <person name="Waleron M."/>
            <person name="Waleron M."/>
        </authorList>
    </citation>
    <scope>NUCLEOTIDE SEQUENCE [LARGE SCALE GENOMIC DNA]</scope>
    <source>
        <strain evidence="3 4">PKUAC-SCTA183</strain>
    </source>
</reference>
<protein>
    <submittedName>
        <fullName evidence="3">WecB/TagA/CpsF family glycosyltransferase</fullName>
    </submittedName>
</protein>
<dbReference type="GO" id="GO:0016758">
    <property type="term" value="F:hexosyltransferase activity"/>
    <property type="evidence" value="ECO:0007669"/>
    <property type="project" value="TreeGrafter"/>
</dbReference>
<dbReference type="Pfam" id="PF03808">
    <property type="entry name" value="Glyco_tran_WecG"/>
    <property type="match status" value="1"/>
</dbReference>
<proteinExistence type="predicted"/>